<dbReference type="AlphaFoldDB" id="A0AA89AVF6"/>
<dbReference type="InterPro" id="IPR036412">
    <property type="entry name" value="HAD-like_sf"/>
</dbReference>
<evidence type="ECO:0000313" key="3">
    <source>
        <dbReference type="Proteomes" id="UP001188597"/>
    </source>
</evidence>
<dbReference type="Proteomes" id="UP001188597">
    <property type="component" value="Unassembled WGS sequence"/>
</dbReference>
<dbReference type="InterPro" id="IPR023214">
    <property type="entry name" value="HAD_sf"/>
</dbReference>
<feature type="domain" description="Thiaminase-2/PQQC" evidence="1">
    <location>
        <begin position="31"/>
        <end position="128"/>
    </location>
</feature>
<dbReference type="InterPro" id="IPR004305">
    <property type="entry name" value="Thiaminase-2/PQQC"/>
</dbReference>
<dbReference type="EMBL" id="JAVXUP010001105">
    <property type="protein sequence ID" value="KAK3015928.1"/>
    <property type="molecule type" value="Genomic_DNA"/>
</dbReference>
<keyword evidence="3" id="KW-1185">Reference proteome</keyword>
<dbReference type="GO" id="GO:0006772">
    <property type="term" value="P:thiamine metabolic process"/>
    <property type="evidence" value="ECO:0007669"/>
    <property type="project" value="UniProtKB-ARBA"/>
</dbReference>
<dbReference type="Gene3D" id="3.40.50.1000">
    <property type="entry name" value="HAD superfamily/HAD-like"/>
    <property type="match status" value="1"/>
</dbReference>
<dbReference type="SUPFAM" id="SSF48613">
    <property type="entry name" value="Heme oxygenase-like"/>
    <property type="match status" value="1"/>
</dbReference>
<dbReference type="PANTHER" id="PTHR43198:SF2">
    <property type="entry name" value="SI:CH1073-67J19.1-RELATED"/>
    <property type="match status" value="1"/>
</dbReference>
<reference evidence="2" key="1">
    <citation type="submission" date="2022-12" db="EMBL/GenBank/DDBJ databases">
        <title>Draft genome assemblies for two species of Escallonia (Escalloniales).</title>
        <authorList>
            <person name="Chanderbali A."/>
            <person name="Dervinis C."/>
            <person name="Anghel I."/>
            <person name="Soltis D."/>
            <person name="Soltis P."/>
            <person name="Zapata F."/>
        </authorList>
    </citation>
    <scope>NUCLEOTIDE SEQUENCE</scope>
    <source>
        <strain evidence="2">UCBG64.0493</strain>
        <tissue evidence="2">Leaf</tissue>
    </source>
</reference>
<dbReference type="CDD" id="cd19368">
    <property type="entry name" value="TenA_C_AtTH2-like"/>
    <property type="match status" value="1"/>
</dbReference>
<feature type="domain" description="Thiaminase-2/PQQC" evidence="1">
    <location>
        <begin position="149"/>
        <end position="236"/>
    </location>
</feature>
<comment type="caution">
    <text evidence="2">The sequence shown here is derived from an EMBL/GenBank/DDBJ whole genome shotgun (WGS) entry which is preliminary data.</text>
</comment>
<evidence type="ECO:0000313" key="2">
    <source>
        <dbReference type="EMBL" id="KAK3015928.1"/>
    </source>
</evidence>
<dbReference type="SUPFAM" id="SSF56784">
    <property type="entry name" value="HAD-like"/>
    <property type="match status" value="1"/>
</dbReference>
<dbReference type="PANTHER" id="PTHR43198">
    <property type="entry name" value="BIFUNCTIONAL TH2 PROTEIN"/>
    <property type="match status" value="1"/>
</dbReference>
<evidence type="ECO:0000259" key="1">
    <source>
        <dbReference type="Pfam" id="PF03070"/>
    </source>
</evidence>
<sequence>MSSSVSAAEEGNARRFWIKSRKESILALYTPFVVCLASGSLRLDAFQHYVAQDAYFLKAFAQAYELAEECADDDDAKVAIGDLRKSVLEELKMHNSFVQEWGSDLAEENALNSATVKYTDFLLATASGKVEGVKGPGKLATPFERTKIAAYTLGAMTPCMRLYAFIGKEIQALLDTNDSGHLYNKWIENYSSESFQASALQNEDLLDKLSVSLTGEELGIIEKLYHQAMRLEIEFFLAQPLTQQTVVPLLKEHNPEEHRLMIFSDFDLTCTVVDSSAILAEIAIVTAPKSEQNVLENQIARMPSADLRNSWAVLSRQYTEEYEQCIESILLTEKAESFYYDGLSKALEELSEFEKRANTRVIESEVLKGLNIEDIKRAGERLILQDGCTGFFQSIINNENLNANVHVLSYCWCGDLIRSALSSDLSTKAKVRPLGQGDSSLVILTHVAVRKELHTFYGKQAWKHESKTFPKDTSTKEKVRRNLAVFRGSKPGGLHALNVHANEFTYEGSLSTGEIIKKVESPIDKVRAFSELQQSSNDRKNMTIYIGDSVGDLLCLLKADVGIVVGSSSSLRRVGSHFGVSFVPLFPSLVQKQKECVDGSSSNWRGLSGILYTVSSWAEIHAFILGS</sequence>
<dbReference type="InterPro" id="IPR050967">
    <property type="entry name" value="Thiamine_Salvage_TenA"/>
</dbReference>
<accession>A0AA89AVF6</accession>
<dbReference type="FunFam" id="1.20.910.10:FF:000006">
    <property type="entry name" value="Bifunctional TH2 protein, mitochondrial"/>
    <property type="match status" value="1"/>
</dbReference>
<gene>
    <name evidence="2" type="ORF">RJ639_007695</name>
</gene>
<dbReference type="Pfam" id="PF03070">
    <property type="entry name" value="TENA_THI-4"/>
    <property type="match status" value="2"/>
</dbReference>
<dbReference type="InterPro" id="IPR016084">
    <property type="entry name" value="Haem_Oase-like_multi-hlx"/>
</dbReference>
<protein>
    <recommendedName>
        <fullName evidence="1">Thiaminase-2/PQQC domain-containing protein</fullName>
    </recommendedName>
</protein>
<proteinExistence type="predicted"/>
<name>A0AA89AVF6_9ASTE</name>
<dbReference type="GO" id="GO:0005829">
    <property type="term" value="C:cytosol"/>
    <property type="evidence" value="ECO:0007669"/>
    <property type="project" value="TreeGrafter"/>
</dbReference>
<organism evidence="2 3">
    <name type="scientific">Escallonia herrerae</name>
    <dbReference type="NCBI Taxonomy" id="1293975"/>
    <lineage>
        <taxon>Eukaryota</taxon>
        <taxon>Viridiplantae</taxon>
        <taxon>Streptophyta</taxon>
        <taxon>Embryophyta</taxon>
        <taxon>Tracheophyta</taxon>
        <taxon>Spermatophyta</taxon>
        <taxon>Magnoliopsida</taxon>
        <taxon>eudicotyledons</taxon>
        <taxon>Gunneridae</taxon>
        <taxon>Pentapetalae</taxon>
        <taxon>asterids</taxon>
        <taxon>campanulids</taxon>
        <taxon>Escalloniales</taxon>
        <taxon>Escalloniaceae</taxon>
        <taxon>Escallonia</taxon>
    </lineage>
</organism>
<dbReference type="Gene3D" id="1.20.910.10">
    <property type="entry name" value="Heme oxygenase-like"/>
    <property type="match status" value="1"/>
</dbReference>